<keyword evidence="3" id="KW-1185">Reference proteome</keyword>
<evidence type="ECO:0000313" key="2">
    <source>
        <dbReference type="EMBL" id="PPQ79566.1"/>
    </source>
</evidence>
<evidence type="ECO:0000256" key="1">
    <source>
        <dbReference type="SAM" id="MobiDB-lite"/>
    </source>
</evidence>
<dbReference type="Pfam" id="PF10454">
    <property type="entry name" value="DUF2458"/>
    <property type="match status" value="1"/>
</dbReference>
<name>A0A409WM23_PSICY</name>
<accession>A0A409WM23</accession>
<feature type="region of interest" description="Disordered" evidence="1">
    <location>
        <begin position="113"/>
        <end position="139"/>
    </location>
</feature>
<dbReference type="AlphaFoldDB" id="A0A409WM23"/>
<reference evidence="2 3" key="1">
    <citation type="journal article" date="2018" name="Evol. Lett.">
        <title>Horizontal gene cluster transfer increased hallucinogenic mushroom diversity.</title>
        <authorList>
            <person name="Reynolds H.T."/>
            <person name="Vijayakumar V."/>
            <person name="Gluck-Thaler E."/>
            <person name="Korotkin H.B."/>
            <person name="Matheny P.B."/>
            <person name="Slot J.C."/>
        </authorList>
    </citation>
    <scope>NUCLEOTIDE SEQUENCE [LARGE SCALE GENOMIC DNA]</scope>
    <source>
        <strain evidence="2 3">2631</strain>
    </source>
</reference>
<dbReference type="InterPro" id="IPR018858">
    <property type="entry name" value="DUF2458"/>
</dbReference>
<feature type="compositionally biased region" description="Low complexity" evidence="1">
    <location>
        <begin position="40"/>
        <end position="63"/>
    </location>
</feature>
<evidence type="ECO:0000313" key="3">
    <source>
        <dbReference type="Proteomes" id="UP000283269"/>
    </source>
</evidence>
<dbReference type="InParanoid" id="A0A409WM23"/>
<dbReference type="EMBL" id="NHYD01003373">
    <property type="protein sequence ID" value="PPQ79566.1"/>
    <property type="molecule type" value="Genomic_DNA"/>
</dbReference>
<comment type="caution">
    <text evidence="2">The sequence shown here is derived from an EMBL/GenBank/DDBJ whole genome shotgun (WGS) entry which is preliminary data.</text>
</comment>
<dbReference type="OrthoDB" id="21617at2759"/>
<dbReference type="Proteomes" id="UP000283269">
    <property type="component" value="Unassembled WGS sequence"/>
</dbReference>
<gene>
    <name evidence="2" type="ORF">CVT25_003448</name>
</gene>
<feature type="region of interest" description="Disordered" evidence="1">
    <location>
        <begin position="35"/>
        <end position="78"/>
    </location>
</feature>
<protein>
    <submittedName>
        <fullName evidence="2">Uncharacterized protein</fullName>
    </submittedName>
</protein>
<organism evidence="2 3">
    <name type="scientific">Psilocybe cyanescens</name>
    <dbReference type="NCBI Taxonomy" id="93625"/>
    <lineage>
        <taxon>Eukaryota</taxon>
        <taxon>Fungi</taxon>
        <taxon>Dikarya</taxon>
        <taxon>Basidiomycota</taxon>
        <taxon>Agaricomycotina</taxon>
        <taxon>Agaricomycetes</taxon>
        <taxon>Agaricomycetidae</taxon>
        <taxon>Agaricales</taxon>
        <taxon>Agaricineae</taxon>
        <taxon>Strophariaceae</taxon>
        <taxon>Psilocybe</taxon>
    </lineage>
</organism>
<proteinExistence type="predicted"/>
<sequence>MSFTNINDPAGVAALLEQLKSSSAWQELTAAASEAAPTIPVASSSSSSPDYVSSQPPQSLPESSRPPDNENKLPSVPGSSVASLLSQLKPFSAGAIEPFSALPNFGYGYGETQSSLPAPRSSYVAPTPPATRLEPPEDRKNFTFRQSLPVISELSDNPSFVAAVKKMKTDQDELEHRLWADREAIYTKYQEKLKTAQTKARMIGGTISQHELNMIADAFKKEIQKFDSERALPAWDGLVSRQQLELSQIDVPTMFVTGNVEDRQRQQQVVGLLETLLGPKAAV</sequence>